<feature type="non-terminal residue" evidence="4">
    <location>
        <position position="1"/>
    </location>
</feature>
<keyword evidence="1 4" id="KW-0378">Hydrolase</keyword>
<evidence type="ECO:0000256" key="2">
    <source>
        <dbReference type="ARBA" id="ARBA00038334"/>
    </source>
</evidence>
<dbReference type="PRINTS" id="PR00412">
    <property type="entry name" value="EPOXHYDRLASE"/>
</dbReference>
<name>G5E2L7_9PIPI</name>
<comment type="similarity">
    <text evidence="2">Belongs to the AB hydrolase superfamily. Epoxide hydrolase family.</text>
</comment>
<dbReference type="Pfam" id="PF00561">
    <property type="entry name" value="Abhydrolase_1"/>
    <property type="match status" value="1"/>
</dbReference>
<evidence type="ECO:0000313" key="4">
    <source>
        <dbReference type="EMBL" id="AEQ18414.1"/>
    </source>
</evidence>
<feature type="domain" description="AB hydrolase-1" evidence="3">
    <location>
        <begin position="27"/>
        <end position="214"/>
    </location>
</feature>
<dbReference type="InterPro" id="IPR029058">
    <property type="entry name" value="AB_hydrolase_fold"/>
</dbReference>
<feature type="non-terminal residue" evidence="4">
    <location>
        <position position="220"/>
    </location>
</feature>
<organism evidence="4">
    <name type="scientific">Hymenochirus curtipes</name>
    <name type="common">western dwarf clawed frog</name>
    <dbReference type="NCBI Taxonomy" id="8362"/>
    <lineage>
        <taxon>Eukaryota</taxon>
        <taxon>Metazoa</taxon>
        <taxon>Chordata</taxon>
        <taxon>Craniata</taxon>
        <taxon>Vertebrata</taxon>
        <taxon>Euteleostomi</taxon>
        <taxon>Amphibia</taxon>
        <taxon>Batrachia</taxon>
        <taxon>Anura</taxon>
        <taxon>Pipoidea</taxon>
        <taxon>Pipidae</taxon>
        <taxon>Pipinae</taxon>
        <taxon>Hymenochirus</taxon>
    </lineage>
</organism>
<accession>G5E2L7</accession>
<dbReference type="GO" id="GO:0004301">
    <property type="term" value="F:epoxide hydrolase activity"/>
    <property type="evidence" value="ECO:0007669"/>
    <property type="project" value="UniProtKB-ARBA"/>
</dbReference>
<dbReference type="InterPro" id="IPR000073">
    <property type="entry name" value="AB_hydrolase_1"/>
</dbReference>
<dbReference type="SUPFAM" id="SSF53474">
    <property type="entry name" value="alpha/beta-Hydrolases"/>
    <property type="match status" value="1"/>
</dbReference>
<protein>
    <submittedName>
        <fullName evidence="4">Putative epoxide hydrolase cytoplasmic</fullName>
    </submittedName>
</protein>
<evidence type="ECO:0000256" key="1">
    <source>
        <dbReference type="ARBA" id="ARBA00022801"/>
    </source>
</evidence>
<dbReference type="PANTHER" id="PTHR43329">
    <property type="entry name" value="EPOXIDE HYDROLASE"/>
    <property type="match status" value="1"/>
</dbReference>
<proteinExistence type="evidence at transcript level"/>
<sequence length="220" mass="25018">AEKGQIPFSKLIAEMDKECKVFADESIGHDWGGVLVWNLALFYPERIRAVASLNTPFKAANPDTDPIEAIKSIPLFDYQLYFMEPGVAEAELEKDLERTFKILFRSSGEMVDPSYALKTTNVRKRGGLLVGMDENMGCLISESDLQFYVTQFKKSGFRGPLNWYRNTHRNWRWSLTALNRKITVPAMMVTAGKDFVLLPAFTKGMENLIPKLTRGHIEEC</sequence>
<dbReference type="Gene3D" id="3.40.50.1820">
    <property type="entry name" value="alpha/beta hydrolase"/>
    <property type="match status" value="1"/>
</dbReference>
<dbReference type="EMBL" id="JP287631">
    <property type="protein sequence ID" value="AEQ18414.1"/>
    <property type="molecule type" value="mRNA"/>
</dbReference>
<evidence type="ECO:0000259" key="3">
    <source>
        <dbReference type="Pfam" id="PF00561"/>
    </source>
</evidence>
<dbReference type="AlphaFoldDB" id="G5E2L7"/>
<reference evidence="4" key="1">
    <citation type="submission" date="2011-09" db="EMBL/GenBank/DDBJ databases">
        <title>The odds of duplicate gene persistence after polyploidization.</title>
        <authorList>
            <person name="Chain F.J.J."/>
            <person name="Evans B.J."/>
            <person name="Dushoff J."/>
        </authorList>
    </citation>
    <scope>NUCLEOTIDE SEQUENCE</scope>
    <source>
        <tissue evidence="4">Liver</tissue>
    </source>
</reference>
<dbReference type="InterPro" id="IPR000639">
    <property type="entry name" value="Epox_hydrolase-like"/>
</dbReference>